<dbReference type="EMBL" id="JNOM01000919">
    <property type="protein sequence ID" value="KNG79843.1"/>
    <property type="molecule type" value="Genomic_DNA"/>
</dbReference>
<accession>A0A0L1IKX9</accession>
<dbReference type="Proteomes" id="UP000037505">
    <property type="component" value="Unassembled WGS sequence"/>
</dbReference>
<reference evidence="1 2" key="1">
    <citation type="submission" date="2014-06" db="EMBL/GenBank/DDBJ databases">
        <title>The Genome of the Aflatoxigenic Filamentous Fungus Aspergillus nomius.</title>
        <authorList>
            <person name="Moore M.G."/>
            <person name="Shannon B.M."/>
            <person name="Brian M.M."/>
        </authorList>
    </citation>
    <scope>NUCLEOTIDE SEQUENCE [LARGE SCALE GENOMIC DNA]</scope>
    <source>
        <strain evidence="1 2">NRRL 13137</strain>
    </source>
</reference>
<name>A0A0L1IKX9_ASPN3</name>
<evidence type="ECO:0000313" key="1">
    <source>
        <dbReference type="EMBL" id="KNG79843.1"/>
    </source>
</evidence>
<proteinExistence type="predicted"/>
<comment type="caution">
    <text evidence="1">The sequence shown here is derived from an EMBL/GenBank/DDBJ whole genome shotgun (WGS) entry which is preliminary data.</text>
</comment>
<gene>
    <name evidence="1" type="ORF">ANOM_011846</name>
</gene>
<evidence type="ECO:0000313" key="2">
    <source>
        <dbReference type="Proteomes" id="UP000037505"/>
    </source>
</evidence>
<protein>
    <submittedName>
        <fullName evidence="1">Uncharacterized protein</fullName>
    </submittedName>
</protein>
<organism evidence="1 2">
    <name type="scientific">Aspergillus nomiae NRRL (strain ATCC 15546 / NRRL 13137 / CBS 260.88 / M93)</name>
    <dbReference type="NCBI Taxonomy" id="1509407"/>
    <lineage>
        <taxon>Eukaryota</taxon>
        <taxon>Fungi</taxon>
        <taxon>Dikarya</taxon>
        <taxon>Ascomycota</taxon>
        <taxon>Pezizomycotina</taxon>
        <taxon>Eurotiomycetes</taxon>
        <taxon>Eurotiomycetidae</taxon>
        <taxon>Eurotiales</taxon>
        <taxon>Aspergillaceae</taxon>
        <taxon>Aspergillus</taxon>
        <taxon>Aspergillus subgen. Circumdati</taxon>
    </lineage>
</organism>
<keyword evidence="2" id="KW-1185">Reference proteome</keyword>
<sequence>MPRRLQAIDII</sequence>